<sequence>FMDPIVSGLHVGAKQGVGRFMQTFPKPRATQTKIRPLPSYSAQVIGIAVSCGQTSLFRTEVELA</sequence>
<comment type="caution">
    <text evidence="1">The sequence shown here is derived from an EMBL/GenBank/DDBJ whole genome shotgun (WGS) entry which is preliminary data.</text>
</comment>
<proteinExistence type="predicted"/>
<dbReference type="EMBL" id="JAGQDD010000033">
    <property type="protein sequence ID" value="MBQ0933582.1"/>
    <property type="molecule type" value="Genomic_DNA"/>
</dbReference>
<evidence type="ECO:0000313" key="2">
    <source>
        <dbReference type="Proteomes" id="UP000676246"/>
    </source>
</evidence>
<gene>
    <name evidence="1" type="ORF">KAK03_24185</name>
</gene>
<accession>A0A940YJK1</accession>
<dbReference type="RefSeq" id="WP_210857246.1">
    <property type="nucleotide sequence ID" value="NZ_JAGQDD010000033.1"/>
</dbReference>
<keyword evidence="2" id="KW-1185">Reference proteome</keyword>
<dbReference type="Proteomes" id="UP000676246">
    <property type="component" value="Unassembled WGS sequence"/>
</dbReference>
<name>A0A940YJK1_9BURK</name>
<dbReference type="AlphaFoldDB" id="A0A940YJK1"/>
<reference evidence="1 2" key="1">
    <citation type="submission" date="2021-04" db="EMBL/GenBank/DDBJ databases">
        <title>The genome sequence of Ideonella sp. 3Y2.</title>
        <authorList>
            <person name="Liu Y."/>
        </authorList>
    </citation>
    <scope>NUCLEOTIDE SEQUENCE [LARGE SCALE GENOMIC DNA]</scope>
    <source>
        <strain evidence="1 2">3Y2</strain>
    </source>
</reference>
<feature type="non-terminal residue" evidence="1">
    <location>
        <position position="1"/>
    </location>
</feature>
<evidence type="ECO:0000313" key="1">
    <source>
        <dbReference type="EMBL" id="MBQ0933582.1"/>
    </source>
</evidence>
<organism evidence="1 2">
    <name type="scientific">Ideonella alba</name>
    <dbReference type="NCBI Taxonomy" id="2824118"/>
    <lineage>
        <taxon>Bacteria</taxon>
        <taxon>Pseudomonadati</taxon>
        <taxon>Pseudomonadota</taxon>
        <taxon>Betaproteobacteria</taxon>
        <taxon>Burkholderiales</taxon>
        <taxon>Sphaerotilaceae</taxon>
        <taxon>Ideonella</taxon>
    </lineage>
</organism>
<protein>
    <submittedName>
        <fullName evidence="1">Uncharacterized protein</fullName>
    </submittedName>
</protein>